<comment type="caution">
    <text evidence="7">The sequence shown here is derived from an EMBL/GenBank/DDBJ whole genome shotgun (WGS) entry which is preliminary data.</text>
</comment>
<feature type="domain" description="Small ribosomal subunit protein uS10" evidence="6">
    <location>
        <begin position="94"/>
        <end position="191"/>
    </location>
</feature>
<proteinExistence type="inferred from homology"/>
<organism evidence="7 8">
    <name type="scientific">Hanseniaspora osmophila</name>
    <dbReference type="NCBI Taxonomy" id="56408"/>
    <lineage>
        <taxon>Eukaryota</taxon>
        <taxon>Fungi</taxon>
        <taxon>Dikarya</taxon>
        <taxon>Ascomycota</taxon>
        <taxon>Saccharomycotina</taxon>
        <taxon>Saccharomycetes</taxon>
        <taxon>Saccharomycodales</taxon>
        <taxon>Saccharomycodaceae</taxon>
        <taxon>Hanseniaspora</taxon>
    </lineage>
</organism>
<evidence type="ECO:0000259" key="6">
    <source>
        <dbReference type="SMART" id="SM01403"/>
    </source>
</evidence>
<dbReference type="InterPro" id="IPR027486">
    <property type="entry name" value="Ribosomal_uS10_dom"/>
</dbReference>
<comment type="similarity">
    <text evidence="1">Belongs to the universal ribosomal protein uS10 family.</text>
</comment>
<dbReference type="Proteomes" id="UP000095728">
    <property type="component" value="Unassembled WGS sequence"/>
</dbReference>
<dbReference type="InterPro" id="IPR036838">
    <property type="entry name" value="Ribosomal_uS10_dom_sf"/>
</dbReference>
<dbReference type="InParanoid" id="A0A1E5R1N7"/>
<evidence type="ECO:0000256" key="4">
    <source>
        <dbReference type="ARBA" id="ARBA00035261"/>
    </source>
</evidence>
<evidence type="ECO:0000313" key="8">
    <source>
        <dbReference type="Proteomes" id="UP000095728"/>
    </source>
</evidence>
<protein>
    <recommendedName>
        <fullName evidence="4">Small ribosomal subunit protein uS10m</fullName>
    </recommendedName>
    <alternativeName>
        <fullName evidence="5">37S ribosomal protein S10, mitochondrial</fullName>
    </alternativeName>
</protein>
<dbReference type="FunCoup" id="A0A1E5R1N7">
    <property type="interactions" value="278"/>
</dbReference>
<evidence type="ECO:0000256" key="2">
    <source>
        <dbReference type="ARBA" id="ARBA00022980"/>
    </source>
</evidence>
<dbReference type="AlphaFoldDB" id="A0A1E5R1N7"/>
<dbReference type="InterPro" id="IPR001848">
    <property type="entry name" value="Ribosomal_uS10"/>
</dbReference>
<keyword evidence="2 7" id="KW-0689">Ribosomal protein</keyword>
<dbReference type="PANTHER" id="PTHR11700">
    <property type="entry name" value="30S RIBOSOMAL PROTEIN S10 FAMILY MEMBER"/>
    <property type="match status" value="1"/>
</dbReference>
<accession>A0A1E5R1N7</accession>
<dbReference type="PRINTS" id="PR00971">
    <property type="entry name" value="RIBOSOMALS10"/>
</dbReference>
<reference evidence="8" key="1">
    <citation type="journal article" date="2016" name="Genome Announc.">
        <title>Genome sequences of three species of Hanseniaspora isolated from spontaneous wine fermentations.</title>
        <authorList>
            <person name="Sternes P.R."/>
            <person name="Lee D."/>
            <person name="Kutyna D.R."/>
            <person name="Borneman A.R."/>
        </authorList>
    </citation>
    <scope>NUCLEOTIDE SEQUENCE [LARGE SCALE GENOMIC DNA]</scope>
    <source>
        <strain evidence="8">AWRI3579</strain>
    </source>
</reference>
<dbReference type="NCBIfam" id="TIGR01049">
    <property type="entry name" value="rpsJ_bact"/>
    <property type="match status" value="1"/>
</dbReference>
<dbReference type="GO" id="GO:0005840">
    <property type="term" value="C:ribosome"/>
    <property type="evidence" value="ECO:0007669"/>
    <property type="project" value="UniProtKB-KW"/>
</dbReference>
<dbReference type="Pfam" id="PF00338">
    <property type="entry name" value="Ribosomal_S10"/>
    <property type="match status" value="1"/>
</dbReference>
<dbReference type="STRING" id="56408.A0A1E5R1N7"/>
<name>A0A1E5R1N7_9ASCO</name>
<sequence>MQKFVAKSLGNATSGCRLLTSAKASSKLVVLSQRYNSSAAQGAIPQENQNEISTFNTSISKVATEPKQDVPANVKAIYYQPLRNPVQYGDLVCDLQLRAYDNENLDFFSDFILRAGFYLGAALTGPKPLPTKRERWTVIKAPFVFAKTKENFERRTHKRLIRVWDTNPEVVDLLMSYITKHSITGVGLKVNFYQKQGLDLNFEQEFQKLENTIGTEQAYQDLDEKNDHISKRVGEILNDPVFKQYMKPEDKPSLKE</sequence>
<dbReference type="SUPFAM" id="SSF54999">
    <property type="entry name" value="Ribosomal protein S10"/>
    <property type="match status" value="1"/>
</dbReference>
<keyword evidence="3" id="KW-0687">Ribonucleoprotein</keyword>
<evidence type="ECO:0000313" key="7">
    <source>
        <dbReference type="EMBL" id="OEJ80818.1"/>
    </source>
</evidence>
<dbReference type="Gene3D" id="3.30.70.600">
    <property type="entry name" value="Ribosomal protein S10 domain"/>
    <property type="match status" value="1"/>
</dbReference>
<dbReference type="GO" id="GO:0003735">
    <property type="term" value="F:structural constituent of ribosome"/>
    <property type="evidence" value="ECO:0007669"/>
    <property type="project" value="InterPro"/>
</dbReference>
<dbReference type="FunFam" id="3.30.70.600:FF:000003">
    <property type="entry name" value="30S ribosomal protein S10"/>
    <property type="match status" value="1"/>
</dbReference>
<gene>
    <name evidence="7" type="ORF">AWRI3579_g4246</name>
</gene>
<keyword evidence="8" id="KW-1185">Reference proteome</keyword>
<dbReference type="EMBL" id="LPNM01000011">
    <property type="protein sequence ID" value="OEJ80818.1"/>
    <property type="molecule type" value="Genomic_DNA"/>
</dbReference>
<dbReference type="GO" id="GO:0006412">
    <property type="term" value="P:translation"/>
    <property type="evidence" value="ECO:0007669"/>
    <property type="project" value="InterPro"/>
</dbReference>
<dbReference type="HAMAP" id="MF_00508">
    <property type="entry name" value="Ribosomal_uS10"/>
    <property type="match status" value="1"/>
</dbReference>
<dbReference type="SMART" id="SM01403">
    <property type="entry name" value="Ribosomal_S10"/>
    <property type="match status" value="1"/>
</dbReference>
<dbReference type="OrthoDB" id="366214at2759"/>
<dbReference type="GO" id="GO:1990904">
    <property type="term" value="C:ribonucleoprotein complex"/>
    <property type="evidence" value="ECO:0007669"/>
    <property type="project" value="UniProtKB-KW"/>
</dbReference>
<evidence type="ECO:0000256" key="1">
    <source>
        <dbReference type="ARBA" id="ARBA00007102"/>
    </source>
</evidence>
<evidence type="ECO:0000256" key="5">
    <source>
        <dbReference type="ARBA" id="ARBA00042916"/>
    </source>
</evidence>
<evidence type="ECO:0000256" key="3">
    <source>
        <dbReference type="ARBA" id="ARBA00023274"/>
    </source>
</evidence>